<proteinExistence type="inferred from homology"/>
<dbReference type="Pfam" id="PF07681">
    <property type="entry name" value="DoxX"/>
    <property type="match status" value="1"/>
</dbReference>
<evidence type="ECO:0000256" key="7">
    <source>
        <dbReference type="SAM" id="Phobius"/>
    </source>
</evidence>
<comment type="subcellular location">
    <subcellularLocation>
        <location evidence="1">Cell membrane</location>
        <topology evidence="1">Multi-pass membrane protein</topology>
    </subcellularLocation>
</comment>
<comment type="caution">
    <text evidence="8">The sequence shown here is derived from an EMBL/GenBank/DDBJ whole genome shotgun (WGS) entry which is preliminary data.</text>
</comment>
<feature type="transmembrane region" description="Helical" evidence="7">
    <location>
        <begin position="82"/>
        <end position="102"/>
    </location>
</feature>
<evidence type="ECO:0000256" key="4">
    <source>
        <dbReference type="ARBA" id="ARBA00022692"/>
    </source>
</evidence>
<protein>
    <submittedName>
        <fullName evidence="8">DoxX family protein</fullName>
    </submittedName>
</protein>
<keyword evidence="4 7" id="KW-0812">Transmembrane</keyword>
<dbReference type="PANTHER" id="PTHR33452:SF1">
    <property type="entry name" value="INNER MEMBRANE PROTEIN YPHA-RELATED"/>
    <property type="match status" value="1"/>
</dbReference>
<keyword evidence="6 7" id="KW-0472">Membrane</keyword>
<dbReference type="EMBL" id="JBBKZU010000007">
    <property type="protein sequence ID" value="MEJ8813052.1"/>
    <property type="molecule type" value="Genomic_DNA"/>
</dbReference>
<evidence type="ECO:0000256" key="5">
    <source>
        <dbReference type="ARBA" id="ARBA00022989"/>
    </source>
</evidence>
<comment type="similarity">
    <text evidence="2">Belongs to the DoxX family.</text>
</comment>
<accession>A0ABU8VHA2</accession>
<gene>
    <name evidence="8" type="ORF">WKW77_18345</name>
</gene>
<keyword evidence="5 7" id="KW-1133">Transmembrane helix</keyword>
<sequence length="164" mass="17570">MNYAGSMPSAHATRAGLRSRTVARVRAASRGLQALAPAVDLGVRLFVASVFFKSGLTKIATWSSTLSLFENEYAVPLLPPEVAAYLGTGVELLFPVLLVIGLGTRFSAFVLFVFNIIAVVSYPDLGAVGLRDHQTWGLLLLVTLLHGPGKLSLDHLIARRFPAP</sequence>
<dbReference type="InterPro" id="IPR032808">
    <property type="entry name" value="DoxX"/>
</dbReference>
<evidence type="ECO:0000256" key="2">
    <source>
        <dbReference type="ARBA" id="ARBA00006679"/>
    </source>
</evidence>
<keyword evidence="9" id="KW-1185">Reference proteome</keyword>
<evidence type="ECO:0000313" key="9">
    <source>
        <dbReference type="Proteomes" id="UP001365846"/>
    </source>
</evidence>
<evidence type="ECO:0000256" key="1">
    <source>
        <dbReference type="ARBA" id="ARBA00004651"/>
    </source>
</evidence>
<dbReference type="InterPro" id="IPR051907">
    <property type="entry name" value="DoxX-like_oxidoreductase"/>
</dbReference>
<reference evidence="8 9" key="1">
    <citation type="submission" date="2024-03" db="EMBL/GenBank/DDBJ databases">
        <title>Novel species of the genus Variovorax.</title>
        <authorList>
            <person name="Liu Q."/>
            <person name="Xin Y.-H."/>
        </authorList>
    </citation>
    <scope>NUCLEOTIDE SEQUENCE [LARGE SCALE GENOMIC DNA]</scope>
    <source>
        <strain evidence="8 9">KACC 18899</strain>
    </source>
</reference>
<evidence type="ECO:0000256" key="6">
    <source>
        <dbReference type="ARBA" id="ARBA00023136"/>
    </source>
</evidence>
<organism evidence="8 9">
    <name type="scientific">Variovorax ureilyticus</name>
    <dbReference type="NCBI Taxonomy" id="1836198"/>
    <lineage>
        <taxon>Bacteria</taxon>
        <taxon>Pseudomonadati</taxon>
        <taxon>Pseudomonadota</taxon>
        <taxon>Betaproteobacteria</taxon>
        <taxon>Burkholderiales</taxon>
        <taxon>Comamonadaceae</taxon>
        <taxon>Variovorax</taxon>
    </lineage>
</organism>
<dbReference type="RefSeq" id="WP_340358285.1">
    <property type="nucleotide sequence ID" value="NZ_JBBKZU010000007.1"/>
</dbReference>
<name>A0ABU8VHA2_9BURK</name>
<feature type="transmembrane region" description="Helical" evidence="7">
    <location>
        <begin position="109"/>
        <end position="130"/>
    </location>
</feature>
<evidence type="ECO:0000256" key="3">
    <source>
        <dbReference type="ARBA" id="ARBA00022475"/>
    </source>
</evidence>
<dbReference type="PANTHER" id="PTHR33452">
    <property type="entry name" value="OXIDOREDUCTASE CATD-RELATED"/>
    <property type="match status" value="1"/>
</dbReference>
<evidence type="ECO:0000313" key="8">
    <source>
        <dbReference type="EMBL" id="MEJ8813052.1"/>
    </source>
</evidence>
<dbReference type="Proteomes" id="UP001365846">
    <property type="component" value="Unassembled WGS sequence"/>
</dbReference>
<keyword evidence="3" id="KW-1003">Cell membrane</keyword>